<evidence type="ECO:0000313" key="3">
    <source>
        <dbReference type="Proteomes" id="UP000021315"/>
    </source>
</evidence>
<proteinExistence type="predicted"/>
<evidence type="ECO:0000313" key="2">
    <source>
        <dbReference type="EMBL" id="KFB75281.1"/>
    </source>
</evidence>
<organism evidence="2 3">
    <name type="scientific">Candidatus Accumulibacter cognatus</name>
    <dbReference type="NCBI Taxonomy" id="2954383"/>
    <lineage>
        <taxon>Bacteria</taxon>
        <taxon>Pseudomonadati</taxon>
        <taxon>Pseudomonadota</taxon>
        <taxon>Betaproteobacteria</taxon>
        <taxon>Candidatus Accumulibacter</taxon>
    </lineage>
</organism>
<gene>
    <name evidence="2" type="primary">ybjP</name>
    <name evidence="2" type="ORF">AW06_003653</name>
</gene>
<accession>A0A080M2I6</accession>
<keyword evidence="3" id="KW-1185">Reference proteome</keyword>
<dbReference type="Pfam" id="PF12883">
    <property type="entry name" value="DUF3828"/>
    <property type="match status" value="1"/>
</dbReference>
<protein>
    <submittedName>
        <fullName evidence="2">Lipoprotein YbjP</fullName>
    </submittedName>
</protein>
<dbReference type="Gene3D" id="3.10.450.50">
    <property type="match status" value="1"/>
</dbReference>
<dbReference type="EMBL" id="JDST02000096">
    <property type="protein sequence ID" value="KFB75281.1"/>
    <property type="molecule type" value="Genomic_DNA"/>
</dbReference>
<reference evidence="2" key="1">
    <citation type="submission" date="2014-02" db="EMBL/GenBank/DDBJ databases">
        <title>Expanding our view of genomic diversity in Candidatus Accumulibacter clades.</title>
        <authorList>
            <person name="Skennerton C.T."/>
            <person name="Barr J.J."/>
            <person name="Slater F.R."/>
            <person name="Bond P.L."/>
            <person name="Tyson G.W."/>
        </authorList>
    </citation>
    <scope>NUCLEOTIDE SEQUENCE [LARGE SCALE GENOMIC DNA]</scope>
</reference>
<sequence length="300" mass="33177">MTNGRSGALTRAFRRRWRAVRRTVVASFLFLAAHGAGAFEAWLPQADWRFERGVVASWAPAKTQVPTDRRLAGKSLRFTPTRVEAPEPLACATARYEFVLTPAPGLFQGSLPPPAEQAARRLGIAHLPLLSLQVTCDNGLFDYHLITSRKALLGLDNVVWTLSRAAEAESPEAATLNLLHVHMTHDMVFDAASVARKRAYLTPGLRGAIADYFKRPRPQDEVPPINGDPFTDSQEYPDRFLPGRARIDGARASVPIRLGDGSRDWQVEVLLLREGSRWRVDDLRYPGGATLRGLLQPAPS</sequence>
<keyword evidence="2" id="KW-0449">Lipoprotein</keyword>
<evidence type="ECO:0000259" key="1">
    <source>
        <dbReference type="Pfam" id="PF12883"/>
    </source>
</evidence>
<dbReference type="InterPro" id="IPR024289">
    <property type="entry name" value="DUF3828"/>
</dbReference>
<dbReference type="AlphaFoldDB" id="A0A080M2I6"/>
<feature type="domain" description="DUF3828" evidence="1">
    <location>
        <begin position="184"/>
        <end position="285"/>
    </location>
</feature>
<dbReference type="RefSeq" id="WP_034952225.1">
    <property type="nucleotide sequence ID" value="NZ_JDST02000096.1"/>
</dbReference>
<comment type="caution">
    <text evidence="2">The sequence shown here is derived from an EMBL/GenBank/DDBJ whole genome shotgun (WGS) entry which is preliminary data.</text>
</comment>
<name>A0A080M2I6_9PROT</name>
<dbReference type="Proteomes" id="UP000021315">
    <property type="component" value="Unassembled WGS sequence"/>
</dbReference>